<dbReference type="InterPro" id="IPR005338">
    <property type="entry name" value="Anhydro_N_Ac-Mur_kinase"/>
</dbReference>
<dbReference type="GO" id="GO:0009254">
    <property type="term" value="P:peptidoglycan turnover"/>
    <property type="evidence" value="ECO:0007669"/>
    <property type="project" value="InterPro"/>
</dbReference>
<dbReference type="NCBIfam" id="NF007144">
    <property type="entry name" value="PRK09585.2-3"/>
    <property type="match status" value="1"/>
</dbReference>
<dbReference type="OrthoDB" id="9763949at2"/>
<dbReference type="PANTHER" id="PTHR30605:SF0">
    <property type="entry name" value="ANHYDRO-N-ACETYLMURAMIC ACID KINASE"/>
    <property type="match status" value="1"/>
</dbReference>
<evidence type="ECO:0000313" key="1">
    <source>
        <dbReference type="EMBL" id="APG65059.1"/>
    </source>
</evidence>
<dbReference type="STRING" id="1850252.LPB136_06675"/>
<proteinExistence type="predicted"/>
<dbReference type="Pfam" id="PF03702">
    <property type="entry name" value="AnmK"/>
    <property type="match status" value="1"/>
</dbReference>
<evidence type="ECO:0000313" key="2">
    <source>
        <dbReference type="Proteomes" id="UP000181898"/>
    </source>
</evidence>
<dbReference type="PANTHER" id="PTHR30605">
    <property type="entry name" value="ANHYDRO-N-ACETYLMURAMIC ACID KINASE"/>
    <property type="match status" value="1"/>
</dbReference>
<dbReference type="GO" id="GO:0016773">
    <property type="term" value="F:phosphotransferase activity, alcohol group as acceptor"/>
    <property type="evidence" value="ECO:0007669"/>
    <property type="project" value="InterPro"/>
</dbReference>
<keyword evidence="2" id="KW-1185">Reference proteome</keyword>
<dbReference type="AlphaFoldDB" id="A0A1L3JIX5"/>
<dbReference type="GO" id="GO:0005524">
    <property type="term" value="F:ATP binding"/>
    <property type="evidence" value="ECO:0007669"/>
    <property type="project" value="InterPro"/>
</dbReference>
<sequence length="355" mass="39808">MIKNEVFAIGVMSGTSLDGVDLVYVKFDNQDYKNFNIVHCNTVSYSEEWKKLLQNAISFSENALIELDISYGTLLAEKINNFIAKFSIEVIDFIASHGHTVLHQPDKGITLQVGNGQIMADLTKQKVVCDFRTQDVELGGQGAPLVPIGDELLFAEYDYCLNLGGFANVSFKQDDKRIAFDICPVNIVLNRYAQKLGLEYDDKGITASRGTFLMQLESNLRMLDYYKVKPPKSLGLEWVLKEIIPRLESSSRKPQDILRTFTDHAAWAIAKVFPKNATVLVTGGGAFNEYLIKKINQNKNIEMIIPSKELINFKEALVFAFLGLLRVDNQVNCLMSVTGAEKNHSSGKIFTPKEF</sequence>
<dbReference type="GO" id="GO:0016301">
    <property type="term" value="F:kinase activity"/>
    <property type="evidence" value="ECO:0007669"/>
    <property type="project" value="UniProtKB-KW"/>
</dbReference>
<dbReference type="EMBL" id="CP018155">
    <property type="protein sequence ID" value="APG65059.1"/>
    <property type="molecule type" value="Genomic_DNA"/>
</dbReference>
<organism evidence="1 2">
    <name type="scientific">Tenacibaculum todarodis</name>
    <dbReference type="NCBI Taxonomy" id="1850252"/>
    <lineage>
        <taxon>Bacteria</taxon>
        <taxon>Pseudomonadati</taxon>
        <taxon>Bacteroidota</taxon>
        <taxon>Flavobacteriia</taxon>
        <taxon>Flavobacteriales</taxon>
        <taxon>Flavobacteriaceae</taxon>
        <taxon>Tenacibaculum</taxon>
    </lineage>
</organism>
<dbReference type="RefSeq" id="WP_072555385.1">
    <property type="nucleotide sequence ID" value="NZ_CP018155.1"/>
</dbReference>
<dbReference type="Gene3D" id="3.30.420.40">
    <property type="match status" value="2"/>
</dbReference>
<dbReference type="GO" id="GO:0006040">
    <property type="term" value="P:amino sugar metabolic process"/>
    <property type="evidence" value="ECO:0007669"/>
    <property type="project" value="InterPro"/>
</dbReference>
<dbReference type="SUPFAM" id="SSF53067">
    <property type="entry name" value="Actin-like ATPase domain"/>
    <property type="match status" value="1"/>
</dbReference>
<protein>
    <submittedName>
        <fullName evidence="1">Anhydro-N-acetylmuramic acid kinase</fullName>
    </submittedName>
</protein>
<keyword evidence="1" id="KW-0808">Transferase</keyword>
<gene>
    <name evidence="1" type="ORF">LPB136_06675</name>
</gene>
<name>A0A1L3JIX5_9FLAO</name>
<dbReference type="KEGG" id="ten:LPB136_06675"/>
<dbReference type="InterPro" id="IPR043129">
    <property type="entry name" value="ATPase_NBD"/>
</dbReference>
<accession>A0A1L3JIX5</accession>
<dbReference type="Proteomes" id="UP000181898">
    <property type="component" value="Chromosome"/>
</dbReference>
<keyword evidence="1" id="KW-0418">Kinase</keyword>
<reference evidence="1 2" key="1">
    <citation type="submission" date="2016-11" db="EMBL/GenBank/DDBJ databases">
        <title>Tenacibaculum sp. LPB0136, isolated from marine environment.</title>
        <authorList>
            <person name="Kim E."/>
            <person name="Yi H."/>
        </authorList>
    </citation>
    <scope>NUCLEOTIDE SEQUENCE [LARGE SCALE GENOMIC DNA]</scope>
    <source>
        <strain evidence="1 2">LPB0136</strain>
    </source>
</reference>